<dbReference type="RefSeq" id="WP_011128810.1">
    <property type="nucleotide sequence ID" value="NC_005070.1"/>
</dbReference>
<dbReference type="eggNOG" id="COG0366">
    <property type="taxonomic scope" value="Bacteria"/>
</dbReference>
<evidence type="ECO:0000256" key="1">
    <source>
        <dbReference type="ARBA" id="ARBA00022801"/>
    </source>
</evidence>
<dbReference type="Pfam" id="PF00128">
    <property type="entry name" value="Alpha-amylase"/>
    <property type="match status" value="1"/>
</dbReference>
<dbReference type="InterPro" id="IPR017853">
    <property type="entry name" value="GH"/>
</dbReference>
<evidence type="ECO:0000259" key="3">
    <source>
        <dbReference type="SMART" id="SM00642"/>
    </source>
</evidence>
<feature type="domain" description="Glycosyl hydrolase family 13 catalytic" evidence="3">
    <location>
        <begin position="21"/>
        <end position="396"/>
    </location>
</feature>
<keyword evidence="5" id="KW-1185">Reference proteome</keyword>
<dbReference type="PANTHER" id="PTHR10357:SF210">
    <property type="entry name" value="MALTODEXTRIN GLUCOSIDASE"/>
    <property type="match status" value="1"/>
</dbReference>
<protein>
    <submittedName>
        <fullName evidence="4">Glycosyl hydrolase family</fullName>
    </submittedName>
</protein>
<dbReference type="Proteomes" id="UP000001422">
    <property type="component" value="Chromosome"/>
</dbReference>
<dbReference type="CDD" id="cd11338">
    <property type="entry name" value="AmyAc_CMD"/>
    <property type="match status" value="1"/>
</dbReference>
<dbReference type="STRING" id="84588.SYNW1952"/>
<proteinExistence type="predicted"/>
<dbReference type="SMART" id="SM00642">
    <property type="entry name" value="Aamy"/>
    <property type="match status" value="1"/>
</dbReference>
<keyword evidence="2" id="KW-0326">Glycosidase</keyword>
<dbReference type="AlphaFoldDB" id="Q7U4W1"/>
<organism evidence="4 5">
    <name type="scientific">Parasynechococcus marenigrum (strain WH8102)</name>
    <dbReference type="NCBI Taxonomy" id="84588"/>
    <lineage>
        <taxon>Bacteria</taxon>
        <taxon>Bacillati</taxon>
        <taxon>Cyanobacteriota</taxon>
        <taxon>Cyanophyceae</taxon>
        <taxon>Synechococcales</taxon>
        <taxon>Prochlorococcaceae</taxon>
        <taxon>Parasynechococcus</taxon>
        <taxon>Parasynechococcus marenigrum</taxon>
    </lineage>
</organism>
<dbReference type="KEGG" id="syw:SYNW1952"/>
<dbReference type="PANTHER" id="PTHR10357">
    <property type="entry name" value="ALPHA-AMYLASE FAMILY MEMBER"/>
    <property type="match status" value="1"/>
</dbReference>
<reference evidence="4 5" key="1">
    <citation type="journal article" date="2003" name="Nature">
        <title>The genome of a motile marine Synechococcus.</title>
        <authorList>
            <person name="Palenik B."/>
            <person name="Brahamsha B."/>
            <person name="Larimer F."/>
            <person name="Land M."/>
            <person name="Hauser L."/>
            <person name="Chain P."/>
            <person name="Lamerdin J."/>
            <person name="Regala W."/>
            <person name="Allen E.A."/>
            <person name="McCarren J."/>
            <person name="Paulsen I."/>
            <person name="Dufresne A."/>
            <person name="Partensky F."/>
            <person name="Webb E."/>
            <person name="Waterbury J."/>
        </authorList>
    </citation>
    <scope>NUCLEOTIDE SEQUENCE [LARGE SCALE GENOMIC DNA]</scope>
    <source>
        <strain evidence="4 5">WH8102</strain>
    </source>
</reference>
<accession>Q7U4W1</accession>
<evidence type="ECO:0000313" key="4">
    <source>
        <dbReference type="EMBL" id="CAE08467.1"/>
    </source>
</evidence>
<dbReference type="HOGENOM" id="CLU_006462_6_3_3"/>
<dbReference type="CAZy" id="GH13">
    <property type="family name" value="Glycoside Hydrolase Family 13"/>
</dbReference>
<evidence type="ECO:0000256" key="2">
    <source>
        <dbReference type="ARBA" id="ARBA00023295"/>
    </source>
</evidence>
<keyword evidence="1 4" id="KW-0378">Hydrolase</keyword>
<gene>
    <name evidence="4" type="ordered locus">SYNW1952</name>
</gene>
<dbReference type="Gene3D" id="3.20.20.80">
    <property type="entry name" value="Glycosidases"/>
    <property type="match status" value="1"/>
</dbReference>
<dbReference type="GO" id="GO:0005975">
    <property type="term" value="P:carbohydrate metabolic process"/>
    <property type="evidence" value="ECO:0007669"/>
    <property type="project" value="InterPro"/>
</dbReference>
<dbReference type="SUPFAM" id="SSF51445">
    <property type="entry name" value="(Trans)glycosidases"/>
    <property type="match status" value="1"/>
</dbReference>
<name>Q7U4W1_PARMW</name>
<dbReference type="GO" id="GO:0016798">
    <property type="term" value="F:hydrolase activity, acting on glycosyl bonds"/>
    <property type="evidence" value="ECO:0007669"/>
    <property type="project" value="UniProtKB-KW"/>
</dbReference>
<evidence type="ECO:0000313" key="5">
    <source>
        <dbReference type="Proteomes" id="UP000001422"/>
    </source>
</evidence>
<dbReference type="InterPro" id="IPR006047">
    <property type="entry name" value="GH13_cat_dom"/>
</dbReference>
<dbReference type="EMBL" id="BX569694">
    <property type="protein sequence ID" value="CAE08467.1"/>
    <property type="molecule type" value="Genomic_DNA"/>
</dbReference>
<sequence>MASSTPFHDPPAWVADAVVYQIFPDRFRRSGQVKAQQHLELKPWGSDPREQGFQGGDLYGVIEALDQLQAMGISCLYLTPIFSSAANHRYHAYDYFEVDPLLGGNDALDTLIAALHQRGMRLVLDGVFNHCGRGFWAFHHLVENGQDSPYRDWFNVHRWPVKPYPAEGEDCGYDCWWAVPDLPKFNHANPAVRDHLLEVGRFWLERGIDGWRLDVPAEVPAEFWVDFRRVVREVNPDAWIVGEIWGDAREWLRGEHFDGVMNYRLGWSSLGWVAGDRLRQGYRNPEYPLNPLSSEDLIEIWSTTSGWYRPAVNRAQMNLLDSHDVPRALHSLDGDVKALKLALLLIFLQQGAPCVYYGTESGLCGGPEPACREAFPWGEPWPADLSSTIAALADLRRNQPNLIRGDLKWEPIGRDGLLGSTPGGLSVWVNRSTTTSLQIDPGISRIWSCGACDGQALEPQSAVVHLQG</sequence>